<keyword evidence="2" id="KW-1185">Reference proteome</keyword>
<dbReference type="AlphaFoldDB" id="I7MK97"/>
<reference evidence="2" key="1">
    <citation type="journal article" date="2006" name="PLoS Biol.">
        <title>Macronuclear genome sequence of the ciliate Tetrahymena thermophila, a model eukaryote.</title>
        <authorList>
            <person name="Eisen J.A."/>
            <person name="Coyne R.S."/>
            <person name="Wu M."/>
            <person name="Wu D."/>
            <person name="Thiagarajan M."/>
            <person name="Wortman J.R."/>
            <person name="Badger J.H."/>
            <person name="Ren Q."/>
            <person name="Amedeo P."/>
            <person name="Jones K.M."/>
            <person name="Tallon L.J."/>
            <person name="Delcher A.L."/>
            <person name="Salzberg S.L."/>
            <person name="Silva J.C."/>
            <person name="Haas B.J."/>
            <person name="Majoros W.H."/>
            <person name="Farzad M."/>
            <person name="Carlton J.M."/>
            <person name="Smith R.K. Jr."/>
            <person name="Garg J."/>
            <person name="Pearlman R.E."/>
            <person name="Karrer K.M."/>
            <person name="Sun L."/>
            <person name="Manning G."/>
            <person name="Elde N.C."/>
            <person name="Turkewitz A.P."/>
            <person name="Asai D.J."/>
            <person name="Wilkes D.E."/>
            <person name="Wang Y."/>
            <person name="Cai H."/>
            <person name="Collins K."/>
            <person name="Stewart B.A."/>
            <person name="Lee S.R."/>
            <person name="Wilamowska K."/>
            <person name="Weinberg Z."/>
            <person name="Ruzzo W.L."/>
            <person name="Wloga D."/>
            <person name="Gaertig J."/>
            <person name="Frankel J."/>
            <person name="Tsao C.-C."/>
            <person name="Gorovsky M.A."/>
            <person name="Keeling P.J."/>
            <person name="Waller R.F."/>
            <person name="Patron N.J."/>
            <person name="Cherry J.M."/>
            <person name="Stover N.A."/>
            <person name="Krieger C.J."/>
            <person name="del Toro C."/>
            <person name="Ryder H.F."/>
            <person name="Williamson S.C."/>
            <person name="Barbeau R.A."/>
            <person name="Hamilton E.P."/>
            <person name="Orias E."/>
        </authorList>
    </citation>
    <scope>NUCLEOTIDE SEQUENCE [LARGE SCALE GENOMIC DNA]</scope>
    <source>
        <strain evidence="2">SB210</strain>
    </source>
</reference>
<dbReference type="HOGENOM" id="CLU_2927711_0_0_1"/>
<sequence length="61" mass="7539">MNQNKELKNELHKNQDQIQMRCYTHISKSINHLLKLIKNEFIKRKRKKSEEEKNQFLSKQQ</sequence>
<proteinExistence type="predicted"/>
<evidence type="ECO:0000313" key="1">
    <source>
        <dbReference type="EMBL" id="EAR97916.1"/>
    </source>
</evidence>
<gene>
    <name evidence="1" type="ORF">TTHERM_00283040</name>
</gene>
<dbReference type="EMBL" id="GG662656">
    <property type="protein sequence ID" value="EAR97916.1"/>
    <property type="molecule type" value="Genomic_DNA"/>
</dbReference>
<dbReference type="RefSeq" id="XP_001018161.1">
    <property type="nucleotide sequence ID" value="XM_001018161.1"/>
</dbReference>
<name>I7MK97_TETTS</name>
<dbReference type="Proteomes" id="UP000009168">
    <property type="component" value="Unassembled WGS sequence"/>
</dbReference>
<evidence type="ECO:0000313" key="2">
    <source>
        <dbReference type="Proteomes" id="UP000009168"/>
    </source>
</evidence>
<dbReference type="KEGG" id="tet:TTHERM_00283040"/>
<organism evidence="1 2">
    <name type="scientific">Tetrahymena thermophila (strain SB210)</name>
    <dbReference type="NCBI Taxonomy" id="312017"/>
    <lineage>
        <taxon>Eukaryota</taxon>
        <taxon>Sar</taxon>
        <taxon>Alveolata</taxon>
        <taxon>Ciliophora</taxon>
        <taxon>Intramacronucleata</taxon>
        <taxon>Oligohymenophorea</taxon>
        <taxon>Hymenostomatida</taxon>
        <taxon>Tetrahymenina</taxon>
        <taxon>Tetrahymenidae</taxon>
        <taxon>Tetrahymena</taxon>
    </lineage>
</organism>
<accession>I7MK97</accession>
<protein>
    <submittedName>
        <fullName evidence="1">Uncharacterized protein</fullName>
    </submittedName>
</protein>
<dbReference type="InParanoid" id="I7MK97"/>
<dbReference type="GeneID" id="7841523"/>